<comment type="caution">
    <text evidence="2">The sequence shown here is derived from an EMBL/GenBank/DDBJ whole genome shotgun (WGS) entry which is preliminary data.</text>
</comment>
<keyword evidence="3" id="KW-1185">Reference proteome</keyword>
<proteinExistence type="predicted"/>
<reference evidence="2" key="1">
    <citation type="journal article" date="2022" name="Int. J. Mol. Sci.">
        <title>Draft Genome of Tanacetum Coccineum: Genomic Comparison of Closely Related Tanacetum-Family Plants.</title>
        <authorList>
            <person name="Yamashiro T."/>
            <person name="Shiraishi A."/>
            <person name="Nakayama K."/>
            <person name="Satake H."/>
        </authorList>
    </citation>
    <scope>NUCLEOTIDE SEQUENCE</scope>
</reference>
<reference evidence="2" key="2">
    <citation type="submission" date="2022-01" db="EMBL/GenBank/DDBJ databases">
        <authorList>
            <person name="Yamashiro T."/>
            <person name="Shiraishi A."/>
            <person name="Satake H."/>
            <person name="Nakayama K."/>
        </authorList>
    </citation>
    <scope>NUCLEOTIDE SEQUENCE</scope>
</reference>
<dbReference type="Proteomes" id="UP001151760">
    <property type="component" value="Unassembled WGS sequence"/>
</dbReference>
<accession>A0ABQ4Y2Q8</accession>
<gene>
    <name evidence="2" type="ORF">Tco_0704109</name>
</gene>
<name>A0ABQ4Y2Q8_9ASTR</name>
<feature type="chain" id="PRO_5046537215" evidence="1">
    <location>
        <begin position="16"/>
        <end position="212"/>
    </location>
</feature>
<evidence type="ECO:0000313" key="3">
    <source>
        <dbReference type="Proteomes" id="UP001151760"/>
    </source>
</evidence>
<evidence type="ECO:0000313" key="2">
    <source>
        <dbReference type="EMBL" id="GJS71268.1"/>
    </source>
</evidence>
<keyword evidence="1" id="KW-0732">Signal</keyword>
<feature type="signal peptide" evidence="1">
    <location>
        <begin position="1"/>
        <end position="15"/>
    </location>
</feature>
<protein>
    <submittedName>
        <fullName evidence="2">Uncharacterized protein</fullName>
    </submittedName>
</protein>
<organism evidence="2 3">
    <name type="scientific">Tanacetum coccineum</name>
    <dbReference type="NCBI Taxonomy" id="301880"/>
    <lineage>
        <taxon>Eukaryota</taxon>
        <taxon>Viridiplantae</taxon>
        <taxon>Streptophyta</taxon>
        <taxon>Embryophyta</taxon>
        <taxon>Tracheophyta</taxon>
        <taxon>Spermatophyta</taxon>
        <taxon>Magnoliopsida</taxon>
        <taxon>eudicotyledons</taxon>
        <taxon>Gunneridae</taxon>
        <taxon>Pentapetalae</taxon>
        <taxon>asterids</taxon>
        <taxon>campanulids</taxon>
        <taxon>Asterales</taxon>
        <taxon>Asteraceae</taxon>
        <taxon>Asteroideae</taxon>
        <taxon>Anthemideae</taxon>
        <taxon>Anthemidinae</taxon>
        <taxon>Tanacetum</taxon>
    </lineage>
</organism>
<dbReference type="EMBL" id="BQNB010009994">
    <property type="protein sequence ID" value="GJS71268.1"/>
    <property type="molecule type" value="Genomic_DNA"/>
</dbReference>
<sequence length="212" mass="22847">MDAAVLLILRQLSVGSPLVASTSSGRTVLYAQGTVGTASLCAVYGRPPGVLGSDTREGCSISLSVGDAGRCGTIVDTVTRILDHGSSHPPGLSLVWCLASGSTGREGKVEFHLRHTMGPFYSINIVPMISTCLFSSPERLKVDKTVRVNQIAIVFLIESSIHSLDHYRYPVDTCLIHIESYKSPTAELLDVDSRRISIVTMNTKEYHSDILA</sequence>
<evidence type="ECO:0000256" key="1">
    <source>
        <dbReference type="SAM" id="SignalP"/>
    </source>
</evidence>